<dbReference type="InterPro" id="IPR050266">
    <property type="entry name" value="AB_hydrolase_sf"/>
</dbReference>
<proteinExistence type="predicted"/>
<reference evidence="3" key="1">
    <citation type="submission" date="2017-03" db="EMBL/GenBank/DDBJ databases">
        <title>Novel pathways for hydrocarbon cycling and metabolic interdependencies in hydrothermal sediment communities.</title>
        <authorList>
            <person name="Dombrowski N."/>
            <person name="Seitz K."/>
            <person name="Teske A."/>
            <person name="Baker B."/>
        </authorList>
    </citation>
    <scope>NUCLEOTIDE SEQUENCE [LARGE SCALE GENOMIC DNA]</scope>
</reference>
<accession>A0A1W9NYL7</accession>
<dbReference type="EMBL" id="MZGJ01000006">
    <property type="protein sequence ID" value="OQX51208.1"/>
    <property type="molecule type" value="Genomic_DNA"/>
</dbReference>
<evidence type="ECO:0000313" key="2">
    <source>
        <dbReference type="EMBL" id="OQX51208.1"/>
    </source>
</evidence>
<sequence length="292" mass="33983">MQNFNAHLNFKGQYLQLQHEKIYYYTFGSGPTLLFIHGHRSDALRYQGLLQSLSDYVSVIAPDLPGCGQTPPYQNAPHTMQKYAQTLKEFIEKLELKNLILMGGSMGGIICLRLYPLIKNRVSKNILIATPADSSFFTPATKKKAALAKFLAPFLLKTRLIPWLIQKIINNDFLMRFIQEKTLPEYANNREVIEFEIKQWRAMNFTVWLQSLNDLAKTHLKNLDIQITQPTLIIETKKNQYYDSDQNLNFLKKIAPNHQVIFIPWETHVPKGNLSKDLFDQFRNKFENFLKN</sequence>
<feature type="domain" description="AB hydrolase-1" evidence="1">
    <location>
        <begin position="31"/>
        <end position="146"/>
    </location>
</feature>
<gene>
    <name evidence="2" type="ORF">B5M47_01475</name>
</gene>
<dbReference type="AlphaFoldDB" id="A0A1W9NYL7"/>
<dbReference type="Pfam" id="PF00561">
    <property type="entry name" value="Abhydrolase_1"/>
    <property type="match status" value="1"/>
</dbReference>
<name>A0A1W9NYL7_UNCC3</name>
<dbReference type="PANTHER" id="PTHR43798">
    <property type="entry name" value="MONOACYLGLYCEROL LIPASE"/>
    <property type="match status" value="1"/>
</dbReference>
<dbReference type="InterPro" id="IPR000073">
    <property type="entry name" value="AB_hydrolase_1"/>
</dbReference>
<dbReference type="STRING" id="1968527.B5M47_01475"/>
<dbReference type="PANTHER" id="PTHR43798:SF33">
    <property type="entry name" value="HYDROLASE, PUTATIVE (AFU_ORTHOLOGUE AFUA_2G14860)-RELATED"/>
    <property type="match status" value="1"/>
</dbReference>
<dbReference type="InterPro" id="IPR029058">
    <property type="entry name" value="AB_hydrolase_fold"/>
</dbReference>
<dbReference type="PRINTS" id="PR00111">
    <property type="entry name" value="ABHYDROLASE"/>
</dbReference>
<evidence type="ECO:0000259" key="1">
    <source>
        <dbReference type="Pfam" id="PF00561"/>
    </source>
</evidence>
<comment type="caution">
    <text evidence="2">The sequence shown here is derived from an EMBL/GenBank/DDBJ whole genome shotgun (WGS) entry which is preliminary data.</text>
</comment>
<evidence type="ECO:0000313" key="3">
    <source>
        <dbReference type="Proteomes" id="UP000192520"/>
    </source>
</evidence>
<organism evidence="2 3">
    <name type="scientific">candidate division CPR3 bacterium 4484_211</name>
    <dbReference type="NCBI Taxonomy" id="1968527"/>
    <lineage>
        <taxon>Bacteria</taxon>
        <taxon>Bacteria division CPR3</taxon>
    </lineage>
</organism>
<protein>
    <recommendedName>
        <fullName evidence="1">AB hydrolase-1 domain-containing protein</fullName>
    </recommendedName>
</protein>
<dbReference type="SUPFAM" id="SSF53474">
    <property type="entry name" value="alpha/beta-Hydrolases"/>
    <property type="match status" value="1"/>
</dbReference>
<dbReference type="Gene3D" id="3.40.50.1820">
    <property type="entry name" value="alpha/beta hydrolase"/>
    <property type="match status" value="1"/>
</dbReference>
<dbReference type="Proteomes" id="UP000192520">
    <property type="component" value="Unassembled WGS sequence"/>
</dbReference>
<dbReference type="GO" id="GO:0016020">
    <property type="term" value="C:membrane"/>
    <property type="evidence" value="ECO:0007669"/>
    <property type="project" value="TreeGrafter"/>
</dbReference>